<reference evidence="4" key="1">
    <citation type="submission" date="2016-10" db="EMBL/GenBank/DDBJ databases">
        <authorList>
            <person name="Varghese N."/>
            <person name="Submissions S."/>
        </authorList>
    </citation>
    <scope>NUCLEOTIDE SEQUENCE [LARGE SCALE GENOMIC DNA]</scope>
    <source>
        <strain evidence="4">DSM 25157</strain>
    </source>
</reference>
<dbReference type="PANTHER" id="PTHR22931:SF9">
    <property type="entry name" value="PYRUVATE, PHOSPHATE DIKINASE 1, CHLOROPLASTIC"/>
    <property type="match status" value="1"/>
</dbReference>
<keyword evidence="3" id="KW-0808">Transferase</keyword>
<dbReference type="InterPro" id="IPR010121">
    <property type="entry name" value="Pyruvate_phosphate_dikinase"/>
</dbReference>
<dbReference type="SUPFAM" id="SSF52009">
    <property type="entry name" value="Phosphohistidine domain"/>
    <property type="match status" value="1"/>
</dbReference>
<dbReference type="SUPFAM" id="SSF56059">
    <property type="entry name" value="Glutathione synthetase ATP-binding domain-like"/>
    <property type="match status" value="1"/>
</dbReference>
<dbReference type="Gene3D" id="1.20.80.30">
    <property type="match status" value="1"/>
</dbReference>
<feature type="domain" description="Pyruvate phosphate dikinase AMP/ATP-binding" evidence="2">
    <location>
        <begin position="87"/>
        <end position="287"/>
    </location>
</feature>
<organism evidence="3 4">
    <name type="scientific">Acidovorax soli</name>
    <dbReference type="NCBI Taxonomy" id="592050"/>
    <lineage>
        <taxon>Bacteria</taxon>
        <taxon>Pseudomonadati</taxon>
        <taxon>Pseudomonadota</taxon>
        <taxon>Betaproteobacteria</taxon>
        <taxon>Burkholderiales</taxon>
        <taxon>Comamonadaceae</taxon>
        <taxon>Acidovorax</taxon>
    </lineage>
</organism>
<sequence length="543" mass="58459">MKSSSSLPKHLYLIAQPASPNLHKPSPETMGSKGFNLHRMTQAGLNVPVALVIGTHYTHAPQDCFLPVFSVGLHALEESTGLLFGDERNPLILSVRSGAPVSMPGMLETLLNIGLNDHTLPGLVRQTGNPRMVWDAYRRLVASYGEVVQGLPAALFETEIERVTQGQDERLLDFSQLRQLTRSFLALYETHAGRAFPQDAREQLSGAIGAVFASWNADKAVAYRRIHQIDHGMGTAVILQRMVFGNTGGHSGAGVGFTRDPSTGENRLWVDFLANAQGEDVVSGRRNAHGHATLAAVAPDAWQQLQASAQALEQHFKDMQDFEFTVQDSVLHLLQTRAGKRTPLATVRIALDLLDEGLIDSTEALRRTESIHEDALGTVRMVASDDTDSTPTPLALANPACSGVVSGAVALDAQAVERLVQRGVPAILVRQDAETSDIAAMQGTQGLLTQRGARTSHAAVVARQMGKTCLVGCTALHINEAARTLHLGTQTLNENDMITLDGNDGAIYAGQATSALVPDTALRARLSELRSQHAGKKARRPQH</sequence>
<dbReference type="InterPro" id="IPR013815">
    <property type="entry name" value="ATP_grasp_subdomain_1"/>
</dbReference>
<dbReference type="Pfam" id="PF01326">
    <property type="entry name" value="PPDK_N"/>
    <property type="match status" value="1"/>
</dbReference>
<dbReference type="Gene3D" id="1.10.189.10">
    <property type="entry name" value="Pyruvate Phosphate Dikinase, domain 2"/>
    <property type="match status" value="1"/>
</dbReference>
<keyword evidence="3" id="KW-0418">Kinase</keyword>
<keyword evidence="4" id="KW-1185">Reference proteome</keyword>
<dbReference type="InterPro" id="IPR036637">
    <property type="entry name" value="Phosphohistidine_dom_sf"/>
</dbReference>
<accession>A0A1H4CJ93</accession>
<dbReference type="InterPro" id="IPR002192">
    <property type="entry name" value="PPDK_AMP/ATP-bd"/>
</dbReference>
<dbReference type="Gene3D" id="3.50.30.10">
    <property type="entry name" value="Phosphohistidine domain"/>
    <property type="match status" value="1"/>
</dbReference>
<dbReference type="Gene3D" id="3.30.470.20">
    <property type="entry name" value="ATP-grasp fold, B domain"/>
    <property type="match status" value="1"/>
</dbReference>
<dbReference type="AlphaFoldDB" id="A0A1H4CJ93"/>
<dbReference type="InterPro" id="IPR008279">
    <property type="entry name" value="PEP-util_enz_mobile_dom"/>
</dbReference>
<evidence type="ECO:0000313" key="3">
    <source>
        <dbReference type="EMBL" id="SEA60501.1"/>
    </source>
</evidence>
<name>A0A1H4CJ93_9BURK</name>
<dbReference type="GO" id="GO:0005524">
    <property type="term" value="F:ATP binding"/>
    <property type="evidence" value="ECO:0007669"/>
    <property type="project" value="InterPro"/>
</dbReference>
<evidence type="ECO:0000259" key="2">
    <source>
        <dbReference type="Pfam" id="PF01326"/>
    </source>
</evidence>
<feature type="domain" description="PEP-utilising enzyme mobile" evidence="1">
    <location>
        <begin position="426"/>
        <end position="505"/>
    </location>
</feature>
<dbReference type="STRING" id="592050.SAMN05421875_11958"/>
<dbReference type="GeneID" id="34231940"/>
<protein>
    <submittedName>
        <fullName evidence="3">Pyruvate, orthophosphate dikinase</fullName>
    </submittedName>
</protein>
<evidence type="ECO:0000313" key="4">
    <source>
        <dbReference type="Proteomes" id="UP000199002"/>
    </source>
</evidence>
<dbReference type="GO" id="GO:0050242">
    <property type="term" value="F:pyruvate, phosphate dikinase activity"/>
    <property type="evidence" value="ECO:0007669"/>
    <property type="project" value="InterPro"/>
</dbReference>
<dbReference type="PROSITE" id="PS00370">
    <property type="entry name" value="PEP_ENZYMES_PHOS_SITE"/>
    <property type="match status" value="1"/>
</dbReference>
<evidence type="ECO:0000259" key="1">
    <source>
        <dbReference type="Pfam" id="PF00391"/>
    </source>
</evidence>
<keyword evidence="3" id="KW-0670">Pyruvate</keyword>
<dbReference type="GO" id="GO:0016301">
    <property type="term" value="F:kinase activity"/>
    <property type="evidence" value="ECO:0007669"/>
    <property type="project" value="UniProtKB-KW"/>
</dbReference>
<dbReference type="PANTHER" id="PTHR22931">
    <property type="entry name" value="PHOSPHOENOLPYRUVATE DIKINASE-RELATED"/>
    <property type="match status" value="1"/>
</dbReference>
<dbReference type="RefSeq" id="WP_092699186.1">
    <property type="nucleotide sequence ID" value="NZ_CAXIQL010000037.1"/>
</dbReference>
<dbReference type="EMBL" id="FNQJ01000019">
    <property type="protein sequence ID" value="SEA60501.1"/>
    <property type="molecule type" value="Genomic_DNA"/>
</dbReference>
<dbReference type="Pfam" id="PF00391">
    <property type="entry name" value="PEP-utilizers"/>
    <property type="match status" value="1"/>
</dbReference>
<dbReference type="Gene3D" id="3.30.1490.20">
    <property type="entry name" value="ATP-grasp fold, A domain"/>
    <property type="match status" value="1"/>
</dbReference>
<gene>
    <name evidence="3" type="ORF">SAMN05421875_11958</name>
</gene>
<dbReference type="Proteomes" id="UP000199002">
    <property type="component" value="Unassembled WGS sequence"/>
</dbReference>
<dbReference type="InterPro" id="IPR018274">
    <property type="entry name" value="PEP_util_AS"/>
</dbReference>
<proteinExistence type="predicted"/>